<keyword evidence="4" id="KW-1185">Reference proteome</keyword>
<protein>
    <recommendedName>
        <fullName evidence="2">DUF6777 domain-containing protein</fullName>
    </recommendedName>
</protein>
<reference evidence="4" key="1">
    <citation type="submission" date="2016-10" db="EMBL/GenBank/DDBJ databases">
        <authorList>
            <person name="Varghese N."/>
        </authorList>
    </citation>
    <scope>NUCLEOTIDE SEQUENCE [LARGE SCALE GENOMIC DNA]</scope>
    <source>
        <strain evidence="4">DSM 45096 / BCRC 16803 / CGMCC 4.1857 / CIP 109030 / JCM 12277 / KCTC 19219 / NBRC 100920 / 33214</strain>
    </source>
</reference>
<proteinExistence type="predicted"/>
<dbReference type="Pfam" id="PF20568">
    <property type="entry name" value="DUF6777"/>
    <property type="match status" value="1"/>
</dbReference>
<feature type="compositionally biased region" description="Polar residues" evidence="1">
    <location>
        <begin position="153"/>
        <end position="166"/>
    </location>
</feature>
<feature type="region of interest" description="Disordered" evidence="1">
    <location>
        <begin position="1"/>
        <end position="88"/>
    </location>
</feature>
<sequence>MEPPGEPSWERPGAESGVPPSERPTIAPSGPPSGPLSAPQTQPPAPQPGAEPPTQMADRPGPPPPGEPPSGSRPLGSSPEGGGPRKPWWRRPGLLAGLGAAVVAAVVLPLVLTGSGTSQAVALQPADSTGPEPFTPAPPAHPSSSPSPRHSGATGSPTGSPAATGSVTRVVSGTALGLYGGTESVSSCDVPQLSVFLAAHQDKGRAWAGVEGISADQIPAFLRTLTPVVLRADTRVTNHGFANGQATAFQSVLQVGTAVLIDSRGLPRARCACGNPLLPPQASGDETFTGTPWPSFRIENVVIVQPAVVEQQTITLYDQDSGQWFVRPVGSRGGGDHHIPPPNPSASASGSAGGSASGSAGASTAGSASPCASVSASANGSASASASGTACPSGSASLTTSPSASQSGSPSASGSSGSPSQSPSASQTGSGSPSESVPSPATSSETPATAPAVQQPSSAGAPPS</sequence>
<dbReference type="EMBL" id="FOAZ01000034">
    <property type="protein sequence ID" value="SEM56214.1"/>
    <property type="molecule type" value="Genomic_DNA"/>
</dbReference>
<evidence type="ECO:0000259" key="2">
    <source>
        <dbReference type="Pfam" id="PF20568"/>
    </source>
</evidence>
<feature type="region of interest" description="Disordered" evidence="1">
    <location>
        <begin position="122"/>
        <end position="166"/>
    </location>
</feature>
<feature type="compositionally biased region" description="Low complexity" evidence="1">
    <location>
        <begin position="69"/>
        <end position="78"/>
    </location>
</feature>
<feature type="compositionally biased region" description="Low complexity" evidence="1">
    <location>
        <begin position="357"/>
        <end position="453"/>
    </location>
</feature>
<dbReference type="InterPro" id="IPR046704">
    <property type="entry name" value="DUF6777"/>
</dbReference>
<name>A0A1H7ZDY0_STRJI</name>
<gene>
    <name evidence="3" type="ORF">SAMN05414137_13438</name>
</gene>
<evidence type="ECO:0000313" key="3">
    <source>
        <dbReference type="EMBL" id="SEM56214.1"/>
    </source>
</evidence>
<evidence type="ECO:0000256" key="1">
    <source>
        <dbReference type="SAM" id="MobiDB-lite"/>
    </source>
</evidence>
<dbReference type="eggNOG" id="COG3170">
    <property type="taxonomic scope" value="Bacteria"/>
</dbReference>
<dbReference type="STRING" id="235985.SAMN05414137_13438"/>
<evidence type="ECO:0000313" key="4">
    <source>
        <dbReference type="Proteomes" id="UP000183015"/>
    </source>
</evidence>
<feature type="domain" description="DUF6777" evidence="2">
    <location>
        <begin position="170"/>
        <end position="330"/>
    </location>
</feature>
<feature type="compositionally biased region" description="Low complexity" evidence="1">
    <location>
        <begin position="142"/>
        <end position="152"/>
    </location>
</feature>
<feature type="region of interest" description="Disordered" evidence="1">
    <location>
        <begin position="327"/>
        <end position="464"/>
    </location>
</feature>
<dbReference type="Proteomes" id="UP000183015">
    <property type="component" value="Unassembled WGS sequence"/>
</dbReference>
<feature type="compositionally biased region" description="Pro residues" evidence="1">
    <location>
        <begin position="41"/>
        <end position="51"/>
    </location>
</feature>
<organism evidence="3 4">
    <name type="scientific">Streptacidiphilus jiangxiensis</name>
    <dbReference type="NCBI Taxonomy" id="235985"/>
    <lineage>
        <taxon>Bacteria</taxon>
        <taxon>Bacillati</taxon>
        <taxon>Actinomycetota</taxon>
        <taxon>Actinomycetes</taxon>
        <taxon>Kitasatosporales</taxon>
        <taxon>Streptomycetaceae</taxon>
        <taxon>Streptacidiphilus</taxon>
    </lineage>
</organism>
<accession>A0A1H7ZDY0</accession>
<dbReference type="AlphaFoldDB" id="A0A1H7ZDY0"/>